<reference evidence="1" key="1">
    <citation type="journal article" date="2021" name="New Phytol.">
        <title>Evolutionary innovations through gain and loss of genes in the ectomycorrhizal Boletales.</title>
        <authorList>
            <person name="Wu G."/>
            <person name="Miyauchi S."/>
            <person name="Morin E."/>
            <person name="Kuo A."/>
            <person name="Drula E."/>
            <person name="Varga T."/>
            <person name="Kohler A."/>
            <person name="Feng B."/>
            <person name="Cao Y."/>
            <person name="Lipzen A."/>
            <person name="Daum C."/>
            <person name="Hundley H."/>
            <person name="Pangilinan J."/>
            <person name="Johnson J."/>
            <person name="Barry K."/>
            <person name="LaButti K."/>
            <person name="Ng V."/>
            <person name="Ahrendt S."/>
            <person name="Min B."/>
            <person name="Choi I.G."/>
            <person name="Park H."/>
            <person name="Plett J.M."/>
            <person name="Magnuson J."/>
            <person name="Spatafora J.W."/>
            <person name="Nagy L.G."/>
            <person name="Henrissat B."/>
            <person name="Grigoriev I.V."/>
            <person name="Yang Z.L."/>
            <person name="Xu J."/>
            <person name="Martin F.M."/>
        </authorList>
    </citation>
    <scope>NUCLEOTIDE SEQUENCE</scope>
    <source>
        <strain evidence="1">ATCC 28755</strain>
    </source>
</reference>
<proteinExistence type="predicted"/>
<comment type="caution">
    <text evidence="1">The sequence shown here is derived from an EMBL/GenBank/DDBJ whole genome shotgun (WGS) entry which is preliminary data.</text>
</comment>
<keyword evidence="2" id="KW-1185">Reference proteome</keyword>
<organism evidence="1 2">
    <name type="scientific">Hygrophoropsis aurantiaca</name>
    <dbReference type="NCBI Taxonomy" id="72124"/>
    <lineage>
        <taxon>Eukaryota</taxon>
        <taxon>Fungi</taxon>
        <taxon>Dikarya</taxon>
        <taxon>Basidiomycota</taxon>
        <taxon>Agaricomycotina</taxon>
        <taxon>Agaricomycetes</taxon>
        <taxon>Agaricomycetidae</taxon>
        <taxon>Boletales</taxon>
        <taxon>Coniophorineae</taxon>
        <taxon>Hygrophoropsidaceae</taxon>
        <taxon>Hygrophoropsis</taxon>
    </lineage>
</organism>
<protein>
    <submittedName>
        <fullName evidence="1">P-loop containing nucleoside triphosphate hydrolase protein</fullName>
    </submittedName>
</protein>
<evidence type="ECO:0000313" key="2">
    <source>
        <dbReference type="Proteomes" id="UP000790377"/>
    </source>
</evidence>
<gene>
    <name evidence="1" type="ORF">BJ138DRAFT_1068061</name>
</gene>
<dbReference type="EMBL" id="MU267794">
    <property type="protein sequence ID" value="KAH7908843.1"/>
    <property type="molecule type" value="Genomic_DNA"/>
</dbReference>
<keyword evidence="1" id="KW-0378">Hydrolase</keyword>
<evidence type="ECO:0000313" key="1">
    <source>
        <dbReference type="EMBL" id="KAH7908843.1"/>
    </source>
</evidence>
<name>A0ACB8A6W7_9AGAM</name>
<dbReference type="Proteomes" id="UP000790377">
    <property type="component" value="Unassembled WGS sequence"/>
</dbReference>
<sequence length="1041" mass="113568">MPRRARIHFVSLKSSLVNLPISIYGPLLERSIRPQSLAVHLKLNESVEAYVGWTGMASASSLAHFNSSNTEETVEIDPQYAQNLGFNHGDLVEIGLLHDLGFASSVGTEPVTADDWEIIEINASHVESTLLSQVRVAKIGQEINVWVLGRTRVRLKVVSLDPQSKTDALLLTTDTEVSIAPKTRRGGNIGSAQTAASARDSTPNTNKDPQASSAPENKHPLHILRVLPSRLLPSIPPVSSPKTELIVYVAPRTLSLLTNSDYPLPTDVEDSFFRASYRYLNSPADPTEASKPTAPEPEVQPKVLTAGGKSNKEDQEDKDEKASTSDTLWIGASSAVLESHVLFTREVPGIGDWDLINVQVFASGEHKVLSDIELKVKKEGNNDGQTVPSATQPSNADQPLVGVDEILKKCTDICMANYILHSRTSFVDGIPAVLITGRPGMGKTVVARAVAKNLEQDTRTYAAIHYVDLAQYTSTPVPTLRALFRHWYEKAVWHCPVILVFDNLDKLIPPEVEHADSFRTRHIAELFVMFYARTARLAPPNFRGIVMLATAASSTGVHPLLNVKHVFQEEVSIAAPGRAIRKEILEALVNQRLTIAPKLRIDDDSPPNYSTISLQCEGYSPVDMKDLVARAIGESMSRAFKSEGENVQVVTLSAADFTVAQTGFVPLSLKDIPLQKSDIEWADIGGLKAVKRVLRETLEWPTKYAPIFRQSPLRLRSGLLLYGFPGCGKTLLASAVARECGLNFISVKGPELLNKYIGASEKSVRDIFERATAAKPCVLFFDEFDSIAPKRGHDSTGVTDRVVNQMLTQMDGAEGLEGVYVLAATSRPDLIDSALLRPGRLDKSLLCDMPDEEDRKDILLAVSRKVTLGSTVDLDEIARSTAGFSGADLQALVYNAHLEVVHASIAATSATKDGEGGRRANGAEAEPIKYVMIGGDPDHKKPQSRAEESKIQQRLQQIRASTQGSSATSKKTALKSAAKKHEITQDDLRKVLTTTRPSVSMQEQTRLRRIYSAFMADRSSDTKTKFPATPPTGVGSRSTLG</sequence>
<accession>A0ACB8A6W7</accession>